<proteinExistence type="predicted"/>
<protein>
    <submittedName>
        <fullName evidence="2">Uncharacterized protein</fullName>
    </submittedName>
</protein>
<gene>
    <name evidence="2" type="ORF">SAMN04488021_1902</name>
</gene>
<dbReference type="Proteomes" id="UP000183635">
    <property type="component" value="Unassembled WGS sequence"/>
</dbReference>
<dbReference type="AlphaFoldDB" id="A0A1I3FNK9"/>
<dbReference type="EMBL" id="FOPU01000090">
    <property type="protein sequence ID" value="SFI12754.1"/>
    <property type="molecule type" value="Genomic_DNA"/>
</dbReference>
<evidence type="ECO:0000256" key="1">
    <source>
        <dbReference type="SAM" id="MobiDB-lite"/>
    </source>
</evidence>
<evidence type="ECO:0000313" key="3">
    <source>
        <dbReference type="Proteomes" id="UP000183635"/>
    </source>
</evidence>
<feature type="compositionally biased region" description="Low complexity" evidence="1">
    <location>
        <begin position="47"/>
        <end position="58"/>
    </location>
</feature>
<feature type="region of interest" description="Disordered" evidence="1">
    <location>
        <begin position="36"/>
        <end position="58"/>
    </location>
</feature>
<keyword evidence="3" id="KW-1185">Reference proteome</keyword>
<evidence type="ECO:0000313" key="2">
    <source>
        <dbReference type="EMBL" id="SFI12754.1"/>
    </source>
</evidence>
<accession>A0A1I3FNK9</accession>
<organism evidence="2 3">
    <name type="scientific">Paracoccus aminovorans</name>
    <dbReference type="NCBI Taxonomy" id="34004"/>
    <lineage>
        <taxon>Bacteria</taxon>
        <taxon>Pseudomonadati</taxon>
        <taxon>Pseudomonadota</taxon>
        <taxon>Alphaproteobacteria</taxon>
        <taxon>Rhodobacterales</taxon>
        <taxon>Paracoccaceae</taxon>
        <taxon>Paracoccus</taxon>
    </lineage>
</organism>
<sequence>MQILKWLFLAVLVAGAAILILRLVFPLPDVSARPHEVALPPDAQGGSAALSRSRSRPIPARPAWSRLATAMMRWPAV</sequence>
<name>A0A1I3FNK9_9RHOB</name>
<reference evidence="2 3" key="1">
    <citation type="submission" date="2016-10" db="EMBL/GenBank/DDBJ databases">
        <authorList>
            <person name="de Groot N.N."/>
        </authorList>
    </citation>
    <scope>NUCLEOTIDE SEQUENCE [LARGE SCALE GENOMIC DNA]</scope>
    <source>
        <strain evidence="2 3">DSM 8537</strain>
    </source>
</reference>